<dbReference type="Gene3D" id="1.10.260.40">
    <property type="entry name" value="lambda repressor-like DNA-binding domains"/>
    <property type="match status" value="1"/>
</dbReference>
<accession>A0A2X2BEA3</accession>
<dbReference type="Proteomes" id="UP000251485">
    <property type="component" value="Unassembled WGS sequence"/>
</dbReference>
<gene>
    <name evidence="2" type="ORF">NCTC10975_00845</name>
</gene>
<dbReference type="SUPFAM" id="SSF47413">
    <property type="entry name" value="lambda repressor-like DNA-binding domains"/>
    <property type="match status" value="1"/>
</dbReference>
<evidence type="ECO:0000313" key="2">
    <source>
        <dbReference type="EMBL" id="SPY94502.1"/>
    </source>
</evidence>
<proteinExistence type="predicted"/>
<dbReference type="InterPro" id="IPR001387">
    <property type="entry name" value="Cro/C1-type_HTH"/>
</dbReference>
<dbReference type="CDD" id="cd00093">
    <property type="entry name" value="HTH_XRE"/>
    <property type="match status" value="1"/>
</dbReference>
<protein>
    <submittedName>
        <fullName evidence="2">Phage protein</fullName>
    </submittedName>
</protein>
<dbReference type="InterPro" id="IPR031856">
    <property type="entry name" value="YdaS_toxin-like"/>
</dbReference>
<organism evidence="2 3">
    <name type="scientific">Proteus mirabilis</name>
    <dbReference type="NCBI Taxonomy" id="584"/>
    <lineage>
        <taxon>Bacteria</taxon>
        <taxon>Pseudomonadati</taxon>
        <taxon>Pseudomonadota</taxon>
        <taxon>Gammaproteobacteria</taxon>
        <taxon>Enterobacterales</taxon>
        <taxon>Morganellaceae</taxon>
        <taxon>Proteus</taxon>
    </lineage>
</organism>
<sequence length="81" mass="9173">MNNGSNKCHNRNKKACNYVGGQSEMAKRLGISPPTVNQWINGTRKIPARRCPEIEKVTSGVVRCEELRPDVDWSYLRGTQQ</sequence>
<feature type="domain" description="HTH cro/C1-type" evidence="1">
    <location>
        <begin position="22"/>
        <end position="47"/>
    </location>
</feature>
<dbReference type="GO" id="GO:0003677">
    <property type="term" value="F:DNA binding"/>
    <property type="evidence" value="ECO:0007669"/>
    <property type="project" value="InterPro"/>
</dbReference>
<evidence type="ECO:0000259" key="1">
    <source>
        <dbReference type="PROSITE" id="PS50943"/>
    </source>
</evidence>
<dbReference type="Pfam" id="PF15943">
    <property type="entry name" value="YdaS_toxin"/>
    <property type="match status" value="1"/>
</dbReference>
<dbReference type="EMBL" id="UAUE01000003">
    <property type="protein sequence ID" value="SPY94502.1"/>
    <property type="molecule type" value="Genomic_DNA"/>
</dbReference>
<dbReference type="InterPro" id="IPR010982">
    <property type="entry name" value="Lambda_DNA-bd_dom_sf"/>
</dbReference>
<dbReference type="PROSITE" id="PS50943">
    <property type="entry name" value="HTH_CROC1"/>
    <property type="match status" value="1"/>
</dbReference>
<evidence type="ECO:0000313" key="3">
    <source>
        <dbReference type="Proteomes" id="UP000251485"/>
    </source>
</evidence>
<reference evidence="2 3" key="1">
    <citation type="submission" date="2018-06" db="EMBL/GenBank/DDBJ databases">
        <authorList>
            <consortium name="Pathogen Informatics"/>
            <person name="Doyle S."/>
        </authorList>
    </citation>
    <scope>NUCLEOTIDE SEQUENCE [LARGE SCALE GENOMIC DNA]</scope>
    <source>
        <strain evidence="2 3">NCTC10975</strain>
    </source>
</reference>
<name>A0A2X2BEA3_PROMI</name>
<dbReference type="AlphaFoldDB" id="A0A2X2BEA3"/>